<dbReference type="CDD" id="cd07402">
    <property type="entry name" value="MPP_GpdQ"/>
    <property type="match status" value="1"/>
</dbReference>
<keyword evidence="3" id="KW-0408">Iron</keyword>
<dbReference type="Gene3D" id="3.60.21.10">
    <property type="match status" value="1"/>
</dbReference>
<dbReference type="GO" id="GO:0046872">
    <property type="term" value="F:metal ion binding"/>
    <property type="evidence" value="ECO:0007669"/>
    <property type="project" value="UniProtKB-KW"/>
</dbReference>
<evidence type="ECO:0000313" key="7">
    <source>
        <dbReference type="Proteomes" id="UP000294856"/>
    </source>
</evidence>
<keyword evidence="7" id="KW-1185">Reference proteome</keyword>
<proteinExistence type="inferred from homology"/>
<dbReference type="InterPro" id="IPR029052">
    <property type="entry name" value="Metallo-depent_PP-like"/>
</dbReference>
<comment type="caution">
    <text evidence="6">The sequence shown here is derived from an EMBL/GenBank/DDBJ whole genome shotgun (WGS) entry which is preliminary data.</text>
</comment>
<dbReference type="EMBL" id="SMFR01000004">
    <property type="protein sequence ID" value="TCJ94246.1"/>
    <property type="molecule type" value="Genomic_DNA"/>
</dbReference>
<dbReference type="PANTHER" id="PTHR42988:SF2">
    <property type="entry name" value="CYCLIC NUCLEOTIDE PHOSPHODIESTERASE CBUA0032-RELATED"/>
    <property type="match status" value="1"/>
</dbReference>
<dbReference type="OrthoDB" id="5241795at2"/>
<dbReference type="GO" id="GO:0004112">
    <property type="term" value="F:cyclic-nucleotide phosphodiesterase activity"/>
    <property type="evidence" value="ECO:0007669"/>
    <property type="project" value="InterPro"/>
</dbReference>
<dbReference type="Proteomes" id="UP000294856">
    <property type="component" value="Unassembled WGS sequence"/>
</dbReference>
<dbReference type="InterPro" id="IPR004843">
    <property type="entry name" value="Calcineurin-like_PHP"/>
</dbReference>
<dbReference type="AlphaFoldDB" id="A0A4R1FHK8"/>
<gene>
    <name evidence="6" type="ORF">DFR71_4843</name>
</gene>
<sequence>MILAAQLSDTHFDLSARNTERVEAVMGYLADLPHRPDVILVTGDITDSGTPEQYAQARQALLGGGSSDIPVYLLPGNHDDRANFRTGLLGEPAATTPVNSVYRVGALTVIMLDSSIPGEPAGLLGEDTFDWLRATLAEAGDGPVLIALHHPPKRVHSPVVDVIALTDPSRLAAVVAGDPRIVGILTGHAHAAIATTFAGKPMITCPSTASVLGGEWELTLPHRVMDYAPDPAIALHIIDENFGLTTYFRTVAMGGWLSEPPPA</sequence>
<reference evidence="6 7" key="1">
    <citation type="submission" date="2019-03" db="EMBL/GenBank/DDBJ databases">
        <title>Genomic Encyclopedia of Type Strains, Phase IV (KMG-IV): sequencing the most valuable type-strain genomes for metagenomic binning, comparative biology and taxonomic classification.</title>
        <authorList>
            <person name="Goeker M."/>
        </authorList>
    </citation>
    <scope>NUCLEOTIDE SEQUENCE [LARGE SCALE GENOMIC DNA]</scope>
    <source>
        <strain evidence="6 7">DSM 44684</strain>
    </source>
</reference>
<evidence type="ECO:0000256" key="3">
    <source>
        <dbReference type="ARBA" id="ARBA00023004"/>
    </source>
</evidence>
<accession>A0A4R1FHK8</accession>
<evidence type="ECO:0000256" key="4">
    <source>
        <dbReference type="ARBA" id="ARBA00025742"/>
    </source>
</evidence>
<name>A0A4R1FHK8_9NOCA</name>
<organism evidence="6 7">
    <name type="scientific">Nocardia alba</name>
    <dbReference type="NCBI Taxonomy" id="225051"/>
    <lineage>
        <taxon>Bacteria</taxon>
        <taxon>Bacillati</taxon>
        <taxon>Actinomycetota</taxon>
        <taxon>Actinomycetes</taxon>
        <taxon>Mycobacteriales</taxon>
        <taxon>Nocardiaceae</taxon>
        <taxon>Nocardia</taxon>
    </lineage>
</organism>
<keyword evidence="1" id="KW-0479">Metal-binding</keyword>
<evidence type="ECO:0000259" key="5">
    <source>
        <dbReference type="Pfam" id="PF00149"/>
    </source>
</evidence>
<evidence type="ECO:0000256" key="2">
    <source>
        <dbReference type="ARBA" id="ARBA00022801"/>
    </source>
</evidence>
<dbReference type="InterPro" id="IPR050884">
    <property type="entry name" value="CNP_phosphodiesterase-III"/>
</dbReference>
<dbReference type="PANTHER" id="PTHR42988">
    <property type="entry name" value="PHOSPHOHYDROLASE"/>
    <property type="match status" value="1"/>
</dbReference>
<keyword evidence="2" id="KW-0378">Hydrolase</keyword>
<dbReference type="SUPFAM" id="SSF56300">
    <property type="entry name" value="Metallo-dependent phosphatases"/>
    <property type="match status" value="1"/>
</dbReference>
<dbReference type="InterPro" id="IPR026575">
    <property type="entry name" value="GpdQ/CpdA-like"/>
</dbReference>
<feature type="domain" description="Calcineurin-like phosphoesterase" evidence="5">
    <location>
        <begin position="5"/>
        <end position="191"/>
    </location>
</feature>
<dbReference type="Pfam" id="PF00149">
    <property type="entry name" value="Metallophos"/>
    <property type="match status" value="1"/>
</dbReference>
<protein>
    <submittedName>
        <fullName evidence="6">3',5'-cyclic AMP phosphodiesterase CpdA</fullName>
    </submittedName>
</protein>
<dbReference type="RefSeq" id="WP_067448368.1">
    <property type="nucleotide sequence ID" value="NZ_SMFR01000004.1"/>
</dbReference>
<comment type="similarity">
    <text evidence="4">Belongs to the cyclic nucleotide phosphodiesterase class-III family.</text>
</comment>
<evidence type="ECO:0000313" key="6">
    <source>
        <dbReference type="EMBL" id="TCJ94246.1"/>
    </source>
</evidence>
<dbReference type="STRING" id="1210063.GCA_001612665_01885"/>
<evidence type="ECO:0000256" key="1">
    <source>
        <dbReference type="ARBA" id="ARBA00022723"/>
    </source>
</evidence>